<accession>A0AAP6HDV9</accession>
<comment type="caution">
    <text evidence="1">The sequence shown here is derived from an EMBL/GenBank/DDBJ whole genome shotgun (WGS) entry which is preliminary data.</text>
</comment>
<protein>
    <submittedName>
        <fullName evidence="1">Uncharacterized protein</fullName>
    </submittedName>
</protein>
<dbReference type="AlphaFoldDB" id="A0AAP6HDV9"/>
<organism evidence="1 2">
    <name type="scientific">Riemerella anatipestifer</name>
    <name type="common">Moraxella anatipestifer</name>
    <dbReference type="NCBI Taxonomy" id="34085"/>
    <lineage>
        <taxon>Bacteria</taxon>
        <taxon>Pseudomonadati</taxon>
        <taxon>Bacteroidota</taxon>
        <taxon>Flavobacteriia</taxon>
        <taxon>Flavobacteriales</taxon>
        <taxon>Weeksellaceae</taxon>
        <taxon>Riemerella</taxon>
    </lineage>
</organism>
<sequence>MKNDETIVVKRSSLIDIFSCIDKISKALDKLEKIQDKEGNDFEIGFIAGGVKREILTAVDEIEEILECADEGNEPTKEPILEYAIDLSVYSAGELKYVSKKIKNDISRGFYLGKIHQALNESVGILKEYDKSK</sequence>
<reference evidence="1" key="1">
    <citation type="submission" date="2023-01" db="EMBL/GenBank/DDBJ databases">
        <title>Genome-based studies on antimicrobial resistance profiles of Riemerella anatipestifer in China, 1994 to 2021.</title>
        <authorList>
            <person name="Yang Z."/>
            <person name="Zhu D."/>
        </authorList>
    </citation>
    <scope>NUCLEOTIDE SEQUENCE</scope>
    <source>
        <strain evidence="1">RCAD1218</strain>
    </source>
</reference>
<proteinExistence type="predicted"/>
<evidence type="ECO:0000313" key="1">
    <source>
        <dbReference type="EMBL" id="MDY3512739.1"/>
    </source>
</evidence>
<gene>
    <name evidence="1" type="ORF">PG303_05860</name>
</gene>
<name>A0AAP6HDV9_RIEAN</name>
<dbReference type="EMBL" id="JAQZHK010000004">
    <property type="protein sequence ID" value="MDY3512739.1"/>
    <property type="molecule type" value="Genomic_DNA"/>
</dbReference>
<dbReference type="RefSeq" id="WP_064968270.1">
    <property type="nucleotide sequence ID" value="NZ_CP175957.1"/>
</dbReference>
<evidence type="ECO:0000313" key="2">
    <source>
        <dbReference type="Proteomes" id="UP001284033"/>
    </source>
</evidence>
<dbReference type="Proteomes" id="UP001284033">
    <property type="component" value="Unassembled WGS sequence"/>
</dbReference>